<evidence type="ECO:0000313" key="3">
    <source>
        <dbReference type="RefSeq" id="XP_059600768.1"/>
    </source>
</evidence>
<feature type="transmembrane region" description="Helical" evidence="2">
    <location>
        <begin position="186"/>
        <end position="203"/>
    </location>
</feature>
<dbReference type="RefSeq" id="XP_059600768.1">
    <property type="nucleotide sequence ID" value="XM_059747884.1"/>
</dbReference>
<reference evidence="3" key="1">
    <citation type="submission" date="2025-02" db="EMBL/GenBank/DDBJ databases">
        <authorList>
            <consortium name="NCBI Genome Project"/>
        </authorList>
    </citation>
    <scope>NUCLEOTIDE SEQUENCE</scope>
</reference>
<sequence>MNQGRGLIRDDSNREESGCKGPLRMTGTANRFDWVAGHRLSAVGTEKKKAKLGGEGKVEIERVRLGQIGTAPIRDVDFGVWGGGKEKEKVRRNMRYFSFQDDGYVVVPSTTNTTTHDTRPVRFEVFIVFIPCVSGIIVVLLLLSLVFLFLFLIDWFSFTHNHSTHLLTTHLLSFSKVRVGGEKRDLLLFFFIFIFFFLSRWDLIAADIPTTEIPP</sequence>
<dbReference type="AlphaFoldDB" id="A0AAJ8DYG4"/>
<keyword evidence="2" id="KW-1133">Transmembrane helix</keyword>
<gene>
    <name evidence="3" type="ORF">An05g00920</name>
</gene>
<feature type="compositionally biased region" description="Basic and acidic residues" evidence="1">
    <location>
        <begin position="7"/>
        <end position="18"/>
    </location>
</feature>
<feature type="region of interest" description="Disordered" evidence="1">
    <location>
        <begin position="1"/>
        <end position="23"/>
    </location>
</feature>
<dbReference type="VEuPathDB" id="FungiDB:An05g00920"/>
<name>A0AAJ8DYG4_ASPNG</name>
<evidence type="ECO:0000256" key="2">
    <source>
        <dbReference type="SAM" id="Phobius"/>
    </source>
</evidence>
<keyword evidence="2" id="KW-0472">Membrane</keyword>
<proteinExistence type="predicted"/>
<evidence type="ECO:0000256" key="1">
    <source>
        <dbReference type="SAM" id="MobiDB-lite"/>
    </source>
</evidence>
<keyword evidence="2" id="KW-0812">Transmembrane</keyword>
<reference evidence="3" key="2">
    <citation type="submission" date="2025-08" db="UniProtKB">
        <authorList>
            <consortium name="RefSeq"/>
        </authorList>
    </citation>
    <scope>IDENTIFICATION</scope>
</reference>
<dbReference type="KEGG" id="ang:An05g00920"/>
<dbReference type="GeneID" id="84591115"/>
<organism evidence="3">
    <name type="scientific">Aspergillus niger</name>
    <dbReference type="NCBI Taxonomy" id="5061"/>
    <lineage>
        <taxon>Eukaryota</taxon>
        <taxon>Fungi</taxon>
        <taxon>Dikarya</taxon>
        <taxon>Ascomycota</taxon>
        <taxon>Pezizomycotina</taxon>
        <taxon>Eurotiomycetes</taxon>
        <taxon>Eurotiomycetidae</taxon>
        <taxon>Eurotiales</taxon>
        <taxon>Aspergillaceae</taxon>
        <taxon>Aspergillus</taxon>
        <taxon>Aspergillus subgen. Circumdati</taxon>
    </lineage>
</organism>
<accession>A0AAJ8DYG4</accession>
<protein>
    <submittedName>
        <fullName evidence="3">Uncharacterized protein</fullName>
    </submittedName>
</protein>
<feature type="transmembrane region" description="Helical" evidence="2">
    <location>
        <begin position="125"/>
        <end position="153"/>
    </location>
</feature>